<dbReference type="EMBL" id="CAESAQ020000040">
    <property type="protein sequence ID" value="CAB5497519.1"/>
    <property type="molecule type" value="Genomic_DNA"/>
</dbReference>
<dbReference type="GO" id="GO:0032259">
    <property type="term" value="P:methylation"/>
    <property type="evidence" value="ECO:0007669"/>
    <property type="project" value="UniProtKB-KW"/>
</dbReference>
<keyword evidence="5" id="KW-1185">Reference proteome</keyword>
<dbReference type="GO" id="GO:0009007">
    <property type="term" value="F:site-specific DNA-methyltransferase (adenine-specific) activity"/>
    <property type="evidence" value="ECO:0007669"/>
    <property type="project" value="UniProtKB-EC"/>
</dbReference>
<dbReference type="PANTHER" id="PTHR30481">
    <property type="entry name" value="DNA ADENINE METHYLASE"/>
    <property type="match status" value="1"/>
</dbReference>
<dbReference type="GO" id="GO:1904047">
    <property type="term" value="F:S-adenosyl-L-methionine binding"/>
    <property type="evidence" value="ECO:0007669"/>
    <property type="project" value="TreeGrafter"/>
</dbReference>
<dbReference type="GO" id="GO:0009307">
    <property type="term" value="P:DNA restriction-modification system"/>
    <property type="evidence" value="ECO:0007669"/>
    <property type="project" value="InterPro"/>
</dbReference>
<gene>
    <name evidence="4" type="ORF">THERMOS_691</name>
</gene>
<protein>
    <submittedName>
        <fullName evidence="4">Methyl-directed repair DNA adenine methylase (EC)</fullName>
        <ecNumber evidence="4">2.1.1.72</ecNumber>
    </submittedName>
</protein>
<comment type="caution">
    <text evidence="4">The sequence shown here is derived from an EMBL/GenBank/DDBJ whole genome shotgun (WGS) entry which is preliminary data.</text>
</comment>
<dbReference type="InterPro" id="IPR012327">
    <property type="entry name" value="MeTrfase_D12"/>
</dbReference>
<proteinExistence type="predicted"/>
<dbReference type="InterPro" id="IPR029063">
    <property type="entry name" value="SAM-dependent_MTases_sf"/>
</dbReference>
<dbReference type="PANTHER" id="PTHR30481:SF3">
    <property type="entry name" value="DNA ADENINE METHYLASE"/>
    <property type="match status" value="1"/>
</dbReference>
<feature type="non-terminal residue" evidence="4">
    <location>
        <position position="131"/>
    </location>
</feature>
<evidence type="ECO:0000256" key="3">
    <source>
        <dbReference type="ARBA" id="ARBA00022691"/>
    </source>
</evidence>
<dbReference type="Proteomes" id="UP000643672">
    <property type="component" value="Unassembled WGS sequence"/>
</dbReference>
<evidence type="ECO:0000256" key="1">
    <source>
        <dbReference type="ARBA" id="ARBA00022603"/>
    </source>
</evidence>
<keyword evidence="3" id="KW-0949">S-adenosyl-L-methionine</keyword>
<dbReference type="EC" id="2.1.1.72" evidence="4"/>
<name>A0A8H8XCI2_9GAMM</name>
<organism evidence="4 5">
    <name type="scientific">Bathymodiolus thermophilus thioautotrophic gill symbiont</name>
    <dbReference type="NCBI Taxonomy" id="2360"/>
    <lineage>
        <taxon>Bacteria</taxon>
        <taxon>Pseudomonadati</taxon>
        <taxon>Pseudomonadota</taxon>
        <taxon>Gammaproteobacteria</taxon>
        <taxon>sulfur-oxidizing symbionts</taxon>
    </lineage>
</organism>
<dbReference type="GO" id="GO:0043565">
    <property type="term" value="F:sequence-specific DNA binding"/>
    <property type="evidence" value="ECO:0007669"/>
    <property type="project" value="TreeGrafter"/>
</dbReference>
<sequence length="131" mass="15253">MSKSKNNPPQVAKPFLKWAGGKRGLIEQLFSKFPTEFNNYHEPFLGGGAVFFELYSRGMLKGKKAYLSDINSELINTYNVVKNNPSKLITNLQTCKENHNKEFYYQTRELDRSDNFKTLSKLERATRFIYL</sequence>
<accession>A0A8H8XCI2</accession>
<evidence type="ECO:0000256" key="2">
    <source>
        <dbReference type="ARBA" id="ARBA00022679"/>
    </source>
</evidence>
<dbReference type="AlphaFoldDB" id="A0A8H8XCI2"/>
<dbReference type="Pfam" id="PF02086">
    <property type="entry name" value="MethyltransfD12"/>
    <property type="match status" value="1"/>
</dbReference>
<evidence type="ECO:0000313" key="4">
    <source>
        <dbReference type="EMBL" id="CAB5497519.1"/>
    </source>
</evidence>
<keyword evidence="2 4" id="KW-0808">Transferase</keyword>
<dbReference type="GO" id="GO:0006298">
    <property type="term" value="P:mismatch repair"/>
    <property type="evidence" value="ECO:0007669"/>
    <property type="project" value="TreeGrafter"/>
</dbReference>
<evidence type="ECO:0000313" key="5">
    <source>
        <dbReference type="Proteomes" id="UP000643672"/>
    </source>
</evidence>
<dbReference type="SUPFAM" id="SSF53335">
    <property type="entry name" value="S-adenosyl-L-methionine-dependent methyltransferases"/>
    <property type="match status" value="1"/>
</dbReference>
<keyword evidence="1 4" id="KW-0489">Methyltransferase</keyword>
<dbReference type="Gene3D" id="3.40.50.150">
    <property type="entry name" value="Vaccinia Virus protein VP39"/>
    <property type="match status" value="1"/>
</dbReference>
<dbReference type="RefSeq" id="WP_202762806.1">
    <property type="nucleotide sequence ID" value="NZ_CAESAQ020000040.1"/>
</dbReference>
<dbReference type="PRINTS" id="PR00505">
    <property type="entry name" value="D12N6MTFRASE"/>
</dbReference>
<reference evidence="4 5" key="1">
    <citation type="submission" date="2020-05" db="EMBL/GenBank/DDBJ databases">
        <authorList>
            <person name="Petersen J."/>
            <person name="Sayavedra L."/>
        </authorList>
    </citation>
    <scope>NUCLEOTIDE SEQUENCE [LARGE SCALE GENOMIC DNA]</scope>
    <source>
        <strain evidence="4">B thermophilus SOXS</strain>
    </source>
</reference>